<evidence type="ECO:0000313" key="3">
    <source>
        <dbReference type="EMBL" id="SDO77333.1"/>
    </source>
</evidence>
<dbReference type="EMBL" id="FNIE01000012">
    <property type="protein sequence ID" value="SDO77333.1"/>
    <property type="molecule type" value="Genomic_DNA"/>
</dbReference>
<dbReference type="InterPro" id="IPR005471">
    <property type="entry name" value="Tscrpt_reg_IclR_N"/>
</dbReference>
<gene>
    <name evidence="3" type="ORF">SAMN05216259_112128</name>
</gene>
<dbReference type="GO" id="GO:0006355">
    <property type="term" value="P:regulation of DNA-templated transcription"/>
    <property type="evidence" value="ECO:0007669"/>
    <property type="project" value="InterPro"/>
</dbReference>
<name>A0A1H0MA80_9ACTN</name>
<dbReference type="InterPro" id="IPR000600">
    <property type="entry name" value="ROK"/>
</dbReference>
<organism evidence="3 4">
    <name type="scientific">Actinacidiphila guanduensis</name>
    <dbReference type="NCBI Taxonomy" id="310781"/>
    <lineage>
        <taxon>Bacteria</taxon>
        <taxon>Bacillati</taxon>
        <taxon>Actinomycetota</taxon>
        <taxon>Actinomycetes</taxon>
        <taxon>Kitasatosporales</taxon>
        <taxon>Streptomycetaceae</taxon>
        <taxon>Actinacidiphila</taxon>
    </lineage>
</organism>
<comment type="similarity">
    <text evidence="1">Belongs to the ROK (NagC/XylR) family.</text>
</comment>
<dbReference type="InterPro" id="IPR043129">
    <property type="entry name" value="ATPase_NBD"/>
</dbReference>
<dbReference type="GO" id="GO:0016301">
    <property type="term" value="F:kinase activity"/>
    <property type="evidence" value="ECO:0007669"/>
    <property type="project" value="UniProtKB-KW"/>
</dbReference>
<dbReference type="SUPFAM" id="SSF53067">
    <property type="entry name" value="Actin-like ATPase domain"/>
    <property type="match status" value="1"/>
</dbReference>
<dbReference type="AlphaFoldDB" id="A0A1H0MA80"/>
<keyword evidence="4" id="KW-1185">Reference proteome</keyword>
<dbReference type="PANTHER" id="PTHR18964:SF173">
    <property type="entry name" value="GLUCOKINASE"/>
    <property type="match status" value="1"/>
</dbReference>
<proteinExistence type="inferred from homology"/>
<dbReference type="InterPro" id="IPR036390">
    <property type="entry name" value="WH_DNA-bd_sf"/>
</dbReference>
<accession>A0A1H0MA80</accession>
<dbReference type="CDD" id="cd24076">
    <property type="entry name" value="ASKHA_ATPase_ROK_BsXylR-like"/>
    <property type="match status" value="1"/>
</dbReference>
<keyword evidence="3" id="KW-0808">Transferase</keyword>
<dbReference type="PROSITE" id="PS01125">
    <property type="entry name" value="ROK"/>
    <property type="match status" value="1"/>
</dbReference>
<dbReference type="STRING" id="310781.SAMN05216259_112128"/>
<dbReference type="RefSeq" id="WP_093786936.1">
    <property type="nucleotide sequence ID" value="NZ_FNIE01000012.1"/>
</dbReference>
<dbReference type="SUPFAM" id="SSF46785">
    <property type="entry name" value="Winged helix' DNA-binding domain"/>
    <property type="match status" value="1"/>
</dbReference>
<dbReference type="Pfam" id="PF09339">
    <property type="entry name" value="HTH_IclR"/>
    <property type="match status" value="1"/>
</dbReference>
<sequence>MIETPVNLREVGRLRVLEALHTTARSSRPELVRVTGLSRATVSSLIADLIAIGLVTEDEGPEDPEPRRTGRPAQSLSLVPTAGYAIGADIGHQHVRVILCDLFGAVLWEHWVAKEVDRAPEETLDLVAVLVNRALQETGVDRDRVLGIGAGIASPVEKGSGALGAEGIMPGWVGMRLTHELQLRTALPVRVTNDANAGALAERMYGAGRHTGDMVYVRLSAGIGAGIVSNGRLLLGARGLAGEIGHLPLIADGLICRCGNRGCLETVASPVAIARLLSDSWGQPVAPRDLPALIEQRNTGALRAVRDAGDAVGRALSTLVTLLNPRLIVVGGDLAGAGEDILEPMWAGVRRHTLPSAMESVEIVTGGLGDGAEVRGAAGLVLADAPQLLSAAPAEQPAAAGERAEPA</sequence>
<dbReference type="GO" id="GO:0003677">
    <property type="term" value="F:DNA binding"/>
    <property type="evidence" value="ECO:0007669"/>
    <property type="project" value="InterPro"/>
</dbReference>
<dbReference type="InterPro" id="IPR036388">
    <property type="entry name" value="WH-like_DNA-bd_sf"/>
</dbReference>
<evidence type="ECO:0000313" key="4">
    <source>
        <dbReference type="Proteomes" id="UP000199341"/>
    </source>
</evidence>
<dbReference type="Gene3D" id="1.10.10.10">
    <property type="entry name" value="Winged helix-like DNA-binding domain superfamily/Winged helix DNA-binding domain"/>
    <property type="match status" value="1"/>
</dbReference>
<protein>
    <submittedName>
        <fullName evidence="3">Sugar kinase of the NBD/HSP70 family, may contain an N-terminal HTH domain</fullName>
    </submittedName>
</protein>
<dbReference type="Gene3D" id="3.30.420.40">
    <property type="match status" value="2"/>
</dbReference>
<dbReference type="PANTHER" id="PTHR18964">
    <property type="entry name" value="ROK (REPRESSOR, ORF, KINASE) FAMILY"/>
    <property type="match status" value="1"/>
</dbReference>
<evidence type="ECO:0000256" key="1">
    <source>
        <dbReference type="ARBA" id="ARBA00006479"/>
    </source>
</evidence>
<keyword evidence="3" id="KW-0418">Kinase</keyword>
<feature type="domain" description="HTH iclR-type" evidence="2">
    <location>
        <begin position="14"/>
        <end position="58"/>
    </location>
</feature>
<evidence type="ECO:0000259" key="2">
    <source>
        <dbReference type="Pfam" id="PF09339"/>
    </source>
</evidence>
<reference evidence="3 4" key="1">
    <citation type="submission" date="2016-10" db="EMBL/GenBank/DDBJ databases">
        <authorList>
            <person name="de Groot N.N."/>
        </authorList>
    </citation>
    <scope>NUCLEOTIDE SEQUENCE [LARGE SCALE GENOMIC DNA]</scope>
    <source>
        <strain evidence="3 4">CGMCC 4.2022</strain>
    </source>
</reference>
<dbReference type="Proteomes" id="UP000199341">
    <property type="component" value="Unassembled WGS sequence"/>
</dbReference>
<dbReference type="Pfam" id="PF00480">
    <property type="entry name" value="ROK"/>
    <property type="match status" value="1"/>
</dbReference>
<dbReference type="InterPro" id="IPR049874">
    <property type="entry name" value="ROK_cs"/>
</dbReference>